<evidence type="ECO:0000256" key="8">
    <source>
        <dbReference type="SAM" id="MobiDB-lite"/>
    </source>
</evidence>
<evidence type="ECO:0000256" key="6">
    <source>
        <dbReference type="ARBA" id="ARBA00023136"/>
    </source>
</evidence>
<comment type="caution">
    <text evidence="11">The sequence shown here is derived from an EMBL/GenBank/DDBJ whole genome shotgun (WGS) entry which is preliminary data.</text>
</comment>
<evidence type="ECO:0000313" key="12">
    <source>
        <dbReference type="Proteomes" id="UP000279307"/>
    </source>
</evidence>
<dbReference type="Proteomes" id="UP000279307">
    <property type="component" value="Chromosome 1"/>
</dbReference>
<feature type="compositionally biased region" description="Polar residues" evidence="8">
    <location>
        <begin position="102"/>
        <end position="128"/>
    </location>
</feature>
<dbReference type="InterPro" id="IPR009565">
    <property type="entry name" value="FAM174-like"/>
</dbReference>
<keyword evidence="7" id="KW-0325">Glycoprotein</keyword>
<feature type="chain" id="PRO_5018313478" description="Membrane protein FAM174" evidence="10">
    <location>
        <begin position="29"/>
        <end position="214"/>
    </location>
</feature>
<feature type="region of interest" description="Disordered" evidence="8">
    <location>
        <begin position="47"/>
        <end position="128"/>
    </location>
</feature>
<organism evidence="11 12">
    <name type="scientific">Ooceraea biroi</name>
    <name type="common">Clonal raider ant</name>
    <name type="synonym">Cerapachys biroi</name>
    <dbReference type="NCBI Taxonomy" id="2015173"/>
    <lineage>
        <taxon>Eukaryota</taxon>
        <taxon>Metazoa</taxon>
        <taxon>Ecdysozoa</taxon>
        <taxon>Arthropoda</taxon>
        <taxon>Hexapoda</taxon>
        <taxon>Insecta</taxon>
        <taxon>Pterygota</taxon>
        <taxon>Neoptera</taxon>
        <taxon>Endopterygota</taxon>
        <taxon>Hymenoptera</taxon>
        <taxon>Apocrita</taxon>
        <taxon>Aculeata</taxon>
        <taxon>Formicoidea</taxon>
        <taxon>Formicidae</taxon>
        <taxon>Dorylinae</taxon>
        <taxon>Ooceraea</taxon>
    </lineage>
</organism>
<evidence type="ECO:0000256" key="2">
    <source>
        <dbReference type="ARBA" id="ARBA00006986"/>
    </source>
</evidence>
<evidence type="ECO:0000256" key="10">
    <source>
        <dbReference type="SAM" id="SignalP"/>
    </source>
</evidence>
<keyword evidence="3 9" id="KW-0812">Transmembrane</keyword>
<comment type="subcellular location">
    <subcellularLocation>
        <location evidence="1">Membrane</location>
        <topology evidence="1">Single-pass type I membrane protein</topology>
    </subcellularLocation>
</comment>
<dbReference type="AlphaFoldDB" id="A0A3L8E308"/>
<evidence type="ECO:0000256" key="4">
    <source>
        <dbReference type="ARBA" id="ARBA00022729"/>
    </source>
</evidence>
<proteinExistence type="inferred from homology"/>
<evidence type="ECO:0008006" key="13">
    <source>
        <dbReference type="Google" id="ProtNLM"/>
    </source>
</evidence>
<evidence type="ECO:0000256" key="9">
    <source>
        <dbReference type="SAM" id="Phobius"/>
    </source>
</evidence>
<protein>
    <recommendedName>
        <fullName evidence="13">Membrane protein FAM174</fullName>
    </recommendedName>
</protein>
<evidence type="ECO:0000256" key="3">
    <source>
        <dbReference type="ARBA" id="ARBA00022692"/>
    </source>
</evidence>
<gene>
    <name evidence="11" type="ORF">DMN91_000710</name>
</gene>
<evidence type="ECO:0000256" key="7">
    <source>
        <dbReference type="ARBA" id="ARBA00023180"/>
    </source>
</evidence>
<sequence length="214" mass="23354">MTRSKIQEMKFFVFLLIFLLAQTAVCDGSSREKRDAPLTAAGANKTASLLNENKGADVRSNKQPSTAPSPVRKDGRQNPAGSSTNANKPPVDGNKTHDDITSKSSTSDVANKTAHTANTSNEQSSEGHTTFNTGALIRGFLVFVGLSILVMAYIVFRSFRLSKTRAQLVRKYGILAHRQDVEMRPLPLEEEDDEDTTVFDASNVVTTNVQHQNA</sequence>
<dbReference type="Pfam" id="PF06679">
    <property type="entry name" value="DUF1180"/>
    <property type="match status" value="1"/>
</dbReference>
<accession>A0A3L8E308</accession>
<keyword evidence="6 9" id="KW-0472">Membrane</keyword>
<keyword evidence="5 9" id="KW-1133">Transmembrane helix</keyword>
<feature type="transmembrane region" description="Helical" evidence="9">
    <location>
        <begin position="135"/>
        <end position="156"/>
    </location>
</feature>
<dbReference type="PANTHER" id="PTHR28607:SF4">
    <property type="entry name" value="TRANSMEMBRANE PROTEIN"/>
    <property type="match status" value="1"/>
</dbReference>
<dbReference type="GO" id="GO:0016020">
    <property type="term" value="C:membrane"/>
    <property type="evidence" value="ECO:0007669"/>
    <property type="project" value="UniProtKB-SubCell"/>
</dbReference>
<evidence type="ECO:0000313" key="11">
    <source>
        <dbReference type="EMBL" id="RLU26912.1"/>
    </source>
</evidence>
<name>A0A3L8E308_OOCBI</name>
<reference evidence="11 12" key="1">
    <citation type="journal article" date="2018" name="Genome Res.">
        <title>The genomic architecture and molecular evolution of ant odorant receptors.</title>
        <authorList>
            <person name="McKenzie S.K."/>
            <person name="Kronauer D.J.C."/>
        </authorList>
    </citation>
    <scope>NUCLEOTIDE SEQUENCE [LARGE SCALE GENOMIC DNA]</scope>
    <source>
        <strain evidence="11">Clonal line C1</strain>
    </source>
</reference>
<evidence type="ECO:0000256" key="5">
    <source>
        <dbReference type="ARBA" id="ARBA00022989"/>
    </source>
</evidence>
<comment type="similarity">
    <text evidence="2">Belongs to the FAM174 family.</text>
</comment>
<evidence type="ECO:0000256" key="1">
    <source>
        <dbReference type="ARBA" id="ARBA00004479"/>
    </source>
</evidence>
<dbReference type="PANTHER" id="PTHR28607">
    <property type="entry name" value="EXPRESSED PROTEIN"/>
    <property type="match status" value="1"/>
</dbReference>
<keyword evidence="4 10" id="KW-0732">Signal</keyword>
<dbReference type="OrthoDB" id="5917722at2759"/>
<feature type="signal peptide" evidence="10">
    <location>
        <begin position="1"/>
        <end position="28"/>
    </location>
</feature>
<dbReference type="EMBL" id="QOIP01000001">
    <property type="protein sequence ID" value="RLU26912.1"/>
    <property type="molecule type" value="Genomic_DNA"/>
</dbReference>